<protein>
    <submittedName>
        <fullName evidence="2">Uncharacterized protein</fullName>
    </submittedName>
</protein>
<proteinExistence type="predicted"/>
<dbReference type="RefSeq" id="WP_072695649.1">
    <property type="nucleotide sequence ID" value="NZ_FRDI01000002.1"/>
</dbReference>
<feature type="region of interest" description="Disordered" evidence="1">
    <location>
        <begin position="152"/>
        <end position="172"/>
    </location>
</feature>
<dbReference type="STRING" id="1121455.SAMN02745728_00232"/>
<dbReference type="AlphaFoldDB" id="A0A1M7RVZ2"/>
<name>A0A1M7RVZ2_9BACT</name>
<evidence type="ECO:0000313" key="2">
    <source>
        <dbReference type="EMBL" id="SHN50336.1"/>
    </source>
</evidence>
<keyword evidence="3" id="KW-1185">Reference proteome</keyword>
<evidence type="ECO:0000313" key="3">
    <source>
        <dbReference type="Proteomes" id="UP000186469"/>
    </source>
</evidence>
<feature type="compositionally biased region" description="Polar residues" evidence="1">
    <location>
        <begin position="76"/>
        <end position="86"/>
    </location>
</feature>
<feature type="region of interest" description="Disordered" evidence="1">
    <location>
        <begin position="1"/>
        <end position="89"/>
    </location>
</feature>
<organism evidence="2 3">
    <name type="scientific">Desulfovibrio litoralis DSM 11393</name>
    <dbReference type="NCBI Taxonomy" id="1121455"/>
    <lineage>
        <taxon>Bacteria</taxon>
        <taxon>Pseudomonadati</taxon>
        <taxon>Thermodesulfobacteriota</taxon>
        <taxon>Desulfovibrionia</taxon>
        <taxon>Desulfovibrionales</taxon>
        <taxon>Desulfovibrionaceae</taxon>
        <taxon>Desulfovibrio</taxon>
    </lineage>
</organism>
<evidence type="ECO:0000256" key="1">
    <source>
        <dbReference type="SAM" id="MobiDB-lite"/>
    </source>
</evidence>
<feature type="compositionally biased region" description="Polar residues" evidence="1">
    <location>
        <begin position="39"/>
        <end position="51"/>
    </location>
</feature>
<accession>A0A1M7RVZ2</accession>
<feature type="compositionally biased region" description="Basic and acidic residues" evidence="1">
    <location>
        <begin position="152"/>
        <end position="165"/>
    </location>
</feature>
<gene>
    <name evidence="2" type="ORF">SAMN02745728_00232</name>
</gene>
<dbReference type="EMBL" id="FRDI01000002">
    <property type="protein sequence ID" value="SHN50336.1"/>
    <property type="molecule type" value="Genomic_DNA"/>
</dbReference>
<feature type="compositionally biased region" description="Polar residues" evidence="1">
    <location>
        <begin position="1"/>
        <end position="13"/>
    </location>
</feature>
<reference evidence="2 3" key="1">
    <citation type="submission" date="2016-12" db="EMBL/GenBank/DDBJ databases">
        <authorList>
            <person name="Song W.-J."/>
            <person name="Kurnit D.M."/>
        </authorList>
    </citation>
    <scope>NUCLEOTIDE SEQUENCE [LARGE SCALE GENOMIC DNA]</scope>
    <source>
        <strain evidence="2 3">DSM 11393</strain>
    </source>
</reference>
<sequence length="216" mass="24344">MLDSISQTSSTNLKAYERSEHTTDQLSKSQKHDVRLSDKTPQNSENVTSFQKHTESFGPAVVSHLKTNSETRKDISTNPNQINTISDKTHDRVSLSLNAVELSKLKNQKEHNAKLEPAQAQLNDHNIISKNELKQTEQRIKEVAVDNFVKTETSKETAQNKEQPKINETTPATNTRKSLFSFLATLQNRILGRAVFNYEQTSLDLPSKGSRLSLKV</sequence>
<dbReference type="Proteomes" id="UP000186469">
    <property type="component" value="Unassembled WGS sequence"/>
</dbReference>